<evidence type="ECO:0000313" key="2">
    <source>
        <dbReference type="EMBL" id="CAD9071966.1"/>
    </source>
</evidence>
<dbReference type="InterPro" id="IPR027417">
    <property type="entry name" value="P-loop_NTPase"/>
</dbReference>
<evidence type="ECO:0000256" key="1">
    <source>
        <dbReference type="SAM" id="MobiDB-lite"/>
    </source>
</evidence>
<protein>
    <submittedName>
        <fullName evidence="2">Uncharacterized protein</fullName>
    </submittedName>
</protein>
<gene>
    <name evidence="2" type="ORF">VBRA1451_LOCUS27049</name>
</gene>
<dbReference type="InterPro" id="IPR052736">
    <property type="entry name" value="Stf3_sulfotransferase"/>
</dbReference>
<feature type="region of interest" description="Disordered" evidence="1">
    <location>
        <begin position="1"/>
        <end position="38"/>
    </location>
</feature>
<dbReference type="PANTHER" id="PTHR36451:SF1">
    <property type="entry name" value="OMEGA-HYDROXY-BETA-DIHYDROMENAQUINONE-9 SULFOTRANSFERASE STF3"/>
    <property type="match status" value="1"/>
</dbReference>
<dbReference type="AlphaFoldDB" id="A0A7S1KEZ3"/>
<organism evidence="2">
    <name type="scientific">Vitrella brassicaformis</name>
    <dbReference type="NCBI Taxonomy" id="1169539"/>
    <lineage>
        <taxon>Eukaryota</taxon>
        <taxon>Sar</taxon>
        <taxon>Alveolata</taxon>
        <taxon>Colpodellida</taxon>
        <taxon>Vitrellaceae</taxon>
        <taxon>Vitrella</taxon>
    </lineage>
</organism>
<dbReference type="EMBL" id="HBGB01045973">
    <property type="protein sequence ID" value="CAD9071966.1"/>
    <property type="molecule type" value="Transcribed_RNA"/>
</dbReference>
<dbReference type="Gene3D" id="3.40.50.300">
    <property type="entry name" value="P-loop containing nucleotide triphosphate hydrolases"/>
    <property type="match status" value="1"/>
</dbReference>
<dbReference type="PANTHER" id="PTHR36451">
    <property type="entry name" value="PAPS-DEPENDENT SULFOTRANSFERASE STF3"/>
    <property type="match status" value="1"/>
</dbReference>
<accession>A0A7S1KEZ3</accession>
<dbReference type="Pfam" id="PF13469">
    <property type="entry name" value="Sulfotransfer_3"/>
    <property type="match status" value="1"/>
</dbReference>
<dbReference type="SUPFAM" id="SSF52540">
    <property type="entry name" value="P-loop containing nucleoside triphosphate hydrolases"/>
    <property type="match status" value="1"/>
</dbReference>
<sequence length="494" mass="55901">MQKMMQKAVKSLRQRPVKPSGSDGDASTVASPSDDANAIPLDPQEILDMARQQTGLEQLVGSEEDVLAAADVLLKSALPEGKDMSFLGRFLLSQRVRQAFCNLLYMADRAHSHPAILRQQIEQPIFVVGFDRVSVSLVQQLLACDEANRAPTFSEMLYPFGEQGEYVQGASPQEDSQTRLAAAQEAMDLMFSTNDYLTRLGALTADTPFDDSMIVENSLRSASLATHFDAPVYQSWLSSNHPSYTFHKTFLQHLQWQRAGDRWVLKMPAHMLALDALFETYPDARVIFLHRNPKVALGPVCRIVNSVREKLMDDADMSVTSHQQAELMAEMVNTATEFRQNNPALRGRFVDVTTDALVRDPVGTVRKIYRQCGLAMPRRASQSMWDLVSQHRDKRDQLFRQHEPLDQFGLDEDDLDEAFQPYYSETRQIQTQRRFSRLMPTCGGGNTIARRTSSQSGRWRRLSLPQSLSVMATRRSESYTVSIRRSESQRQDSK</sequence>
<proteinExistence type="predicted"/>
<name>A0A7S1KEZ3_9ALVE</name>
<reference evidence="2" key="1">
    <citation type="submission" date="2021-01" db="EMBL/GenBank/DDBJ databases">
        <authorList>
            <person name="Corre E."/>
            <person name="Pelletier E."/>
            <person name="Niang G."/>
            <person name="Scheremetjew M."/>
            <person name="Finn R."/>
            <person name="Kale V."/>
            <person name="Holt S."/>
            <person name="Cochrane G."/>
            <person name="Meng A."/>
            <person name="Brown T."/>
            <person name="Cohen L."/>
        </authorList>
    </citation>
    <scope>NUCLEOTIDE SEQUENCE</scope>
    <source>
        <strain evidence="2">CCMP3346</strain>
    </source>
</reference>